<dbReference type="CDD" id="cd00845">
    <property type="entry name" value="MPP_UshA_N_like"/>
    <property type="match status" value="1"/>
</dbReference>
<dbReference type="Gene3D" id="3.90.780.10">
    <property type="entry name" value="5'-Nucleotidase, C-terminal domain"/>
    <property type="match status" value="1"/>
</dbReference>
<dbReference type="FunFam" id="3.90.780.10:FF:000004">
    <property type="entry name" value="UDP-sugar hydrolase, putative"/>
    <property type="match status" value="1"/>
</dbReference>
<keyword evidence="4" id="KW-0547">Nucleotide-binding</keyword>
<reference evidence="7 8" key="1">
    <citation type="submission" date="2019-02" db="EMBL/GenBank/DDBJ databases">
        <title>Paenibacillus sp. nov., isolated from surface-sterilized tissue of Thalictrum simplex L.</title>
        <authorList>
            <person name="Tuo L."/>
        </authorList>
    </citation>
    <scope>NUCLEOTIDE SEQUENCE [LARGE SCALE GENOMIC DNA]</scope>
    <source>
        <strain evidence="7 8">N2SHLJ1</strain>
    </source>
</reference>
<dbReference type="PANTHER" id="PTHR11575">
    <property type="entry name" value="5'-NUCLEOTIDASE-RELATED"/>
    <property type="match status" value="1"/>
</dbReference>
<keyword evidence="2" id="KW-0964">Secreted</keyword>
<dbReference type="PANTHER" id="PTHR11575:SF24">
    <property type="entry name" value="5'-NUCLEOTIDASE"/>
    <property type="match status" value="1"/>
</dbReference>
<dbReference type="GO" id="GO:0009166">
    <property type="term" value="P:nucleotide catabolic process"/>
    <property type="evidence" value="ECO:0007669"/>
    <property type="project" value="InterPro"/>
</dbReference>
<organism evidence="7 8">
    <name type="scientific">Paenibacillus thalictri</name>
    <dbReference type="NCBI Taxonomy" id="2527873"/>
    <lineage>
        <taxon>Bacteria</taxon>
        <taxon>Bacillati</taxon>
        <taxon>Bacillota</taxon>
        <taxon>Bacilli</taxon>
        <taxon>Bacillales</taxon>
        <taxon>Paenibacillaceae</taxon>
        <taxon>Paenibacillus</taxon>
    </lineage>
</organism>
<dbReference type="SUPFAM" id="SSF55816">
    <property type="entry name" value="5'-nucleotidase (syn. UDP-sugar hydrolase), C-terminal domain"/>
    <property type="match status" value="1"/>
</dbReference>
<dbReference type="InterPro" id="IPR029052">
    <property type="entry name" value="Metallo-depent_PP-like"/>
</dbReference>
<evidence type="ECO:0000256" key="3">
    <source>
        <dbReference type="ARBA" id="ARBA00022729"/>
    </source>
</evidence>
<comment type="subcellular location">
    <subcellularLocation>
        <location evidence="1">Secreted</location>
    </subcellularLocation>
</comment>
<keyword evidence="3 4" id="KW-0732">Signal</keyword>
<dbReference type="InterPro" id="IPR036907">
    <property type="entry name" value="5'-Nucleotdase_C_sf"/>
</dbReference>
<dbReference type="PRINTS" id="PR01607">
    <property type="entry name" value="APYRASEFAMLY"/>
</dbReference>
<dbReference type="GO" id="GO:0016787">
    <property type="term" value="F:hydrolase activity"/>
    <property type="evidence" value="ECO:0007669"/>
    <property type="project" value="UniProtKB-KW"/>
</dbReference>
<dbReference type="InterPro" id="IPR008334">
    <property type="entry name" value="5'-Nucleotdase_C"/>
</dbReference>
<accession>A0A4Q9DHF6</accession>
<feature type="domain" description="Calcineurin-like phosphoesterase" evidence="5">
    <location>
        <begin position="153"/>
        <end position="355"/>
    </location>
</feature>
<dbReference type="Gene3D" id="3.60.21.10">
    <property type="match status" value="1"/>
</dbReference>
<dbReference type="AlphaFoldDB" id="A0A4Q9DHF6"/>
<gene>
    <name evidence="7" type="ORF">EYB31_32045</name>
</gene>
<evidence type="ECO:0000256" key="1">
    <source>
        <dbReference type="ARBA" id="ARBA00004613"/>
    </source>
</evidence>
<dbReference type="RefSeq" id="WP_131017592.1">
    <property type="nucleotide sequence ID" value="NZ_SIRE01000029.1"/>
</dbReference>
<keyword evidence="4" id="KW-0378">Hydrolase</keyword>
<dbReference type="SUPFAM" id="SSF56300">
    <property type="entry name" value="Metallo-dependent phosphatases"/>
    <property type="match status" value="1"/>
</dbReference>
<dbReference type="GO" id="GO:0000166">
    <property type="term" value="F:nucleotide binding"/>
    <property type="evidence" value="ECO:0007669"/>
    <property type="project" value="UniProtKB-KW"/>
</dbReference>
<feature type="domain" description="5'-Nucleotidase C-terminal" evidence="6">
    <location>
        <begin position="429"/>
        <end position="587"/>
    </location>
</feature>
<evidence type="ECO:0000259" key="5">
    <source>
        <dbReference type="Pfam" id="PF00149"/>
    </source>
</evidence>
<dbReference type="Pfam" id="PF00149">
    <property type="entry name" value="Metallophos"/>
    <property type="match status" value="1"/>
</dbReference>
<comment type="caution">
    <text evidence="7">The sequence shown here is derived from an EMBL/GenBank/DDBJ whole genome shotgun (WGS) entry which is preliminary data.</text>
</comment>
<proteinExistence type="inferred from homology"/>
<sequence length="625" mass="67518">MRMLPTIGVLAAGMIAVCLFAGNGAQAASLKPVKHLEWMQKQGIIEGAAGGDMALDRGITAAEAATVMMRLKGEKPQSASAGSHWAAAQLAWAEKSGVFTSEEVKAPDKTLSSAQVKSIFAKAGYNITLPDQTSVKRGELFPALADTMTVHVTIAHMNDSHGHITENKSGGEFGYAKIASLLKQWRAENPNFQLFDAGDTFQGTVFVNQFKGESLPPLLKALGINVMEAGNHEFDFGQEQTLKLRSMLPYPMLGANAVKADGTPLLDKVYRFEAGGQKFVVFGLVTPETAILTHPDNVKGLTFQDPVETARKMVTELQGKGEHIILLSHSGIDTDREIAKKVPGIELIIGGHSHTRIPEPELVGGTYIVQDWEYFKSLGRADLYYLNGKLVTLAGGLQEYDEKVPADPEMTQLVKQVSDRIDQALNVTIAHTDVLLEGDRTVVRARESNFGNLITDAMLARSKDIQGYEGDVAITNGGGIRTEIKAGDITKKALYDVLPFPNTVVVLEAKGSELRAALENGVSQVESGAGRFPQISGIQFSWNPAKPAGSRVVQVSVGGKPLDPDKTYRIVTNDFMAAGGDGYEMFTDKQAYNTGITLYELVEEAMIKQKTVAPQVDGRITEVNQ</sequence>
<evidence type="ECO:0000256" key="2">
    <source>
        <dbReference type="ARBA" id="ARBA00022525"/>
    </source>
</evidence>
<keyword evidence="8" id="KW-1185">Reference proteome</keyword>
<feature type="chain" id="PRO_5021008195" evidence="4">
    <location>
        <begin position="28"/>
        <end position="625"/>
    </location>
</feature>
<feature type="signal peptide" evidence="4">
    <location>
        <begin position="1"/>
        <end position="27"/>
    </location>
</feature>
<name>A0A4Q9DHF6_9BACL</name>
<evidence type="ECO:0000313" key="7">
    <source>
        <dbReference type="EMBL" id="TBL70875.1"/>
    </source>
</evidence>
<evidence type="ECO:0000256" key="4">
    <source>
        <dbReference type="RuleBase" id="RU362119"/>
    </source>
</evidence>
<evidence type="ECO:0000313" key="8">
    <source>
        <dbReference type="Proteomes" id="UP000293142"/>
    </source>
</evidence>
<dbReference type="EMBL" id="SIRE01000029">
    <property type="protein sequence ID" value="TBL70875.1"/>
    <property type="molecule type" value="Genomic_DNA"/>
</dbReference>
<evidence type="ECO:0000259" key="6">
    <source>
        <dbReference type="Pfam" id="PF02872"/>
    </source>
</evidence>
<comment type="similarity">
    <text evidence="4">Belongs to the 5'-nucleotidase family.</text>
</comment>
<dbReference type="GO" id="GO:0005576">
    <property type="term" value="C:extracellular region"/>
    <property type="evidence" value="ECO:0007669"/>
    <property type="project" value="UniProtKB-SubCell"/>
</dbReference>
<protein>
    <submittedName>
        <fullName evidence="7">Bifunctional metallophosphatase/5'-nucleotidase</fullName>
    </submittedName>
</protein>
<dbReference type="Proteomes" id="UP000293142">
    <property type="component" value="Unassembled WGS sequence"/>
</dbReference>
<dbReference type="OrthoDB" id="9801679at2"/>
<dbReference type="InterPro" id="IPR004843">
    <property type="entry name" value="Calcineurin-like_PHP"/>
</dbReference>
<dbReference type="InterPro" id="IPR006179">
    <property type="entry name" value="5_nucleotidase/apyrase"/>
</dbReference>
<dbReference type="Pfam" id="PF02872">
    <property type="entry name" value="5_nucleotid_C"/>
    <property type="match status" value="1"/>
</dbReference>